<dbReference type="EMBL" id="CACRUE010000046">
    <property type="protein sequence ID" value="VYU58407.1"/>
    <property type="molecule type" value="Genomic_DNA"/>
</dbReference>
<name>A0A6N3G0S8_9FIRM</name>
<accession>A0A6N3G0S8</accession>
<dbReference type="RefSeq" id="WP_156531295.1">
    <property type="nucleotide sequence ID" value="NZ_CACRUE010000046.1"/>
</dbReference>
<proteinExistence type="predicted"/>
<organism evidence="1">
    <name type="scientific">Intestinibacter bartlettii</name>
    <dbReference type="NCBI Taxonomy" id="261299"/>
    <lineage>
        <taxon>Bacteria</taxon>
        <taxon>Bacillati</taxon>
        <taxon>Bacillota</taxon>
        <taxon>Clostridia</taxon>
        <taxon>Peptostreptococcales</taxon>
        <taxon>Peptostreptococcaceae</taxon>
        <taxon>Intestinibacter</taxon>
    </lineage>
</organism>
<dbReference type="AlphaFoldDB" id="A0A6N3G0S8"/>
<evidence type="ECO:0000313" key="1">
    <source>
        <dbReference type="EMBL" id="VYU58407.1"/>
    </source>
</evidence>
<reference evidence="1" key="1">
    <citation type="submission" date="2019-11" db="EMBL/GenBank/DDBJ databases">
        <authorList>
            <person name="Feng L."/>
        </authorList>
    </citation>
    <scope>NUCLEOTIDE SEQUENCE</scope>
    <source>
        <strain evidence="1">IbartlettiiLFYP30</strain>
    </source>
</reference>
<sequence length="284" mass="33265">MSKKFSKSRVIIFSIILLILIGFAFIQNKNLITDQTVNNPLFLQYKGDIYIDKKDKSLNLPFVFIDSTNSKLFNDLSDKIKSNNQYTSNDFLLFKDKTNNIEIYLKEADKGSSYKNTCLYSILLEIKFLDKGNSYTINSLNLLDKTYSIGDIYIERVANGDELELYYNIGFTESMDKYYVQLINESGNIIDSLKLKNADYIDKVYYFVNGKRVKEVKNLKPKDKLKILILFKDDLKKYNMFYFSPKIEYKTKYGNKSDVIPFTTYGEVKQDEILDVYKKLENNQ</sequence>
<gene>
    <name evidence="1" type="ORF">IBLFYP30_00695</name>
</gene>
<protein>
    <submittedName>
        <fullName evidence="1">Uncharacterized protein</fullName>
    </submittedName>
</protein>